<sequence length="503" mass="58097">MEYFIPAWHEDNSDWAVAIPSITILDATSHMRILQNNGHQVGIIISTYEPGLMTRLNQLNYYPDQLFSIYDYLQGIHNLESRVVEINDFAWPKNAIFDYTPFRTIIADKDKFIAKVFYDFAGKVIRIEHHGDTPSENYTLIMDSRGFISSKNTDHEAIFYDPYGNWRFKQNRDTGVVTINPNFNFYQKTTYSNIKDLINEVLQQYLETNLKKSDHLIVTLDNDSLVDLNQLNHSNAIFMINPRQPYQEELSNLNQGNLLVSKTDLADKLEQQYPGKFSVNVIPAYNSEFRLGHSSRERVQRIAFFAENANQADIEKIIKHLCKYVSHDFKNKSIQVFTYSLDKDNWVNQVIAKIKKDSKGKWIISSGDEKEKVENIEIAGLGKAKGLPQIKIKELRLTNISQLLKALDKTRVLISWGSVDELMQMVAVSIGIPQIQNFASKTVIHQKNGYVCQTAEEIDTPLNDYLNNLTAWNNAIVYNVKMLNRYSEENIMKRWEKLLGDAK</sequence>
<dbReference type="EMBL" id="ACGO02000001">
    <property type="protein sequence ID" value="EFJ69605.1"/>
    <property type="molecule type" value="Genomic_DNA"/>
</dbReference>
<dbReference type="Pfam" id="PF16993">
    <property type="entry name" value="Asp1"/>
    <property type="match status" value="1"/>
</dbReference>
<dbReference type="Proteomes" id="UP000003672">
    <property type="component" value="Unassembled WGS sequence"/>
</dbReference>
<comment type="caution">
    <text evidence="1">The sequence shown here is derived from an EMBL/GenBank/DDBJ whole genome shotgun (WGS) entry which is preliminary data.</text>
</comment>
<accession>A0AA86ZUV5</accession>
<dbReference type="InterPro" id="IPR022372">
    <property type="entry name" value="Accessory_SS_Asp1"/>
</dbReference>
<name>A0AA86ZUV5_9LACO</name>
<organism evidence="1 2">
    <name type="scientific">Lactobacillus paragasseri JV-V03</name>
    <dbReference type="NCBI Taxonomy" id="525326"/>
    <lineage>
        <taxon>Bacteria</taxon>
        <taxon>Bacillati</taxon>
        <taxon>Bacillota</taxon>
        <taxon>Bacilli</taxon>
        <taxon>Lactobacillales</taxon>
        <taxon>Lactobacillaceae</taxon>
        <taxon>Lactobacillus</taxon>
    </lineage>
</organism>
<reference evidence="1 2" key="1">
    <citation type="submission" date="2010-06" db="EMBL/GenBank/DDBJ databases">
        <authorList>
            <person name="Muzny D."/>
            <person name="Qin X."/>
            <person name="Buhay C."/>
            <person name="Dugan-Rocha S."/>
            <person name="Ding Y."/>
            <person name="Chen G."/>
            <person name="Hawes A."/>
            <person name="Holder M."/>
            <person name="Jhangiani S."/>
            <person name="Johnson A."/>
            <person name="Khan Z."/>
            <person name="Li Z."/>
            <person name="Liu W."/>
            <person name="Liu X."/>
            <person name="Perez L."/>
            <person name="Shen H."/>
            <person name="Wang Q."/>
            <person name="Watt J."/>
            <person name="Xi L."/>
            <person name="Xin Y."/>
            <person name="Zhou J."/>
            <person name="Deng J."/>
            <person name="Jiang H."/>
            <person name="Liu Y."/>
            <person name="Qu J."/>
            <person name="Song X.-Z."/>
            <person name="Zhang L."/>
            <person name="Villasana D."/>
            <person name="Johnson A."/>
            <person name="Liu J."/>
            <person name="Liyanage D."/>
            <person name="Lorensuhewa L."/>
            <person name="Robinson T."/>
            <person name="Song A."/>
            <person name="Song B.-B."/>
            <person name="Dinh H."/>
            <person name="Thornton R."/>
            <person name="Coyle M."/>
            <person name="Francisco L."/>
            <person name="Jackson L."/>
            <person name="Javaid M."/>
            <person name="Korchina V."/>
            <person name="Kovar C."/>
            <person name="Mata R."/>
            <person name="Mathew T."/>
            <person name="Ngo R."/>
            <person name="Nguyen L."/>
            <person name="Nguyen N."/>
            <person name="Okwuonu G."/>
            <person name="Ongeri F."/>
            <person name="Pham C."/>
            <person name="Simmons D."/>
            <person name="Wilczek-Boney K."/>
            <person name="Hale W."/>
            <person name="Jakkamsetti A."/>
            <person name="Pham P."/>
            <person name="Ruth R."/>
            <person name="San Lucas F."/>
            <person name="Warren J."/>
            <person name="Zhang J."/>
            <person name="Zhao Z."/>
            <person name="Zhou C."/>
            <person name="Zhu D."/>
            <person name="Lee S."/>
            <person name="Bess C."/>
            <person name="Blankenburg K."/>
            <person name="Forbes L."/>
            <person name="Fu Q."/>
            <person name="Gubbala S."/>
            <person name="Hirani K."/>
            <person name="Jayaseelan J.C."/>
            <person name="Lara F."/>
            <person name="Munidasa M."/>
            <person name="Palculict T."/>
            <person name="Patil S."/>
            <person name="Pu L.-L."/>
            <person name="Saada N."/>
            <person name="Tang L."/>
            <person name="Weissenberger G."/>
            <person name="Zhu Y."/>
            <person name="Hemphill L."/>
            <person name="Shang Y."/>
            <person name="Youmans B."/>
            <person name="Ayvaz T."/>
            <person name="Ross M."/>
            <person name="Santibanez J."/>
            <person name="Aqrawi P."/>
            <person name="Gross S."/>
            <person name="Joshi V."/>
            <person name="Fowler G."/>
            <person name="Nazareth L."/>
            <person name="Reid J."/>
            <person name="Worley K."/>
            <person name="Petrosino J."/>
            <person name="Highlander S."/>
            <person name="Gibbs R."/>
        </authorList>
    </citation>
    <scope>NUCLEOTIDE SEQUENCE [LARGE SCALE GENOMIC DNA]</scope>
    <source>
        <strain evidence="1 2">JV-V03</strain>
    </source>
</reference>
<evidence type="ECO:0000313" key="1">
    <source>
        <dbReference type="EMBL" id="EFJ69605.1"/>
    </source>
</evidence>
<dbReference type="RefSeq" id="WP_003648280.1">
    <property type="nucleotide sequence ID" value="NZ_CP040500.1"/>
</dbReference>
<dbReference type="AlphaFoldDB" id="A0AA86ZUV5"/>
<evidence type="ECO:0000313" key="2">
    <source>
        <dbReference type="Proteomes" id="UP000003672"/>
    </source>
</evidence>
<protein>
    <submittedName>
        <fullName evidence="1">Accessory Sec system protein Asp1</fullName>
    </submittedName>
</protein>
<dbReference type="GO" id="GO:0015031">
    <property type="term" value="P:protein transport"/>
    <property type="evidence" value="ECO:0007669"/>
    <property type="project" value="InterPro"/>
</dbReference>
<gene>
    <name evidence="1" type="primary">asp1</name>
    <name evidence="1" type="ORF">HMPREF0514_10049</name>
</gene>
<dbReference type="NCBIfam" id="TIGR03713">
    <property type="entry name" value="acc_sec_asp1"/>
    <property type="match status" value="1"/>
</dbReference>
<proteinExistence type="predicted"/>